<accession>A0A2N3YJJ9</accession>
<dbReference type="PANTHER" id="PTHR14969:SF62">
    <property type="entry name" value="DECAPRENYLPHOSPHORYL-5-PHOSPHORIBOSE PHOSPHATASE RV3807C-RELATED"/>
    <property type="match status" value="1"/>
</dbReference>
<dbReference type="GO" id="GO:0005886">
    <property type="term" value="C:plasma membrane"/>
    <property type="evidence" value="ECO:0007669"/>
    <property type="project" value="UniProtKB-SubCell"/>
</dbReference>
<organism evidence="9 10">
    <name type="scientific">Phycicoccus duodecadis</name>
    <dbReference type="NCBI Taxonomy" id="173053"/>
    <lineage>
        <taxon>Bacteria</taxon>
        <taxon>Bacillati</taxon>
        <taxon>Actinomycetota</taxon>
        <taxon>Actinomycetes</taxon>
        <taxon>Micrococcales</taxon>
        <taxon>Intrasporangiaceae</taxon>
        <taxon>Phycicoccus</taxon>
    </lineage>
</organism>
<feature type="domain" description="Phosphatidic acid phosphatase type 2/haloperoxidase" evidence="8">
    <location>
        <begin position="105"/>
        <end position="218"/>
    </location>
</feature>
<keyword evidence="10" id="KW-1185">Reference proteome</keyword>
<reference evidence="9 10" key="1">
    <citation type="submission" date="2017-12" db="EMBL/GenBank/DDBJ databases">
        <title>Sequencing the genomes of 1000 Actinobacteria strains.</title>
        <authorList>
            <person name="Klenk H.-P."/>
        </authorList>
    </citation>
    <scope>NUCLEOTIDE SEQUENCE [LARGE SCALE GENOMIC DNA]</scope>
    <source>
        <strain evidence="9 10">DSM 12806</strain>
    </source>
</reference>
<dbReference type="SMART" id="SM00014">
    <property type="entry name" value="acidPPc"/>
    <property type="match status" value="1"/>
</dbReference>
<evidence type="ECO:0000256" key="4">
    <source>
        <dbReference type="ARBA" id="ARBA00022801"/>
    </source>
</evidence>
<dbReference type="Gene3D" id="1.20.144.10">
    <property type="entry name" value="Phosphatidic acid phosphatase type 2/haloperoxidase"/>
    <property type="match status" value="1"/>
</dbReference>
<dbReference type="Proteomes" id="UP000233781">
    <property type="component" value="Unassembled WGS sequence"/>
</dbReference>
<dbReference type="GO" id="GO:0016787">
    <property type="term" value="F:hydrolase activity"/>
    <property type="evidence" value="ECO:0007669"/>
    <property type="project" value="UniProtKB-KW"/>
</dbReference>
<keyword evidence="5 7" id="KW-1133">Transmembrane helix</keyword>
<feature type="transmembrane region" description="Helical" evidence="7">
    <location>
        <begin position="104"/>
        <end position="126"/>
    </location>
</feature>
<comment type="caution">
    <text evidence="9">The sequence shown here is derived from an EMBL/GenBank/DDBJ whole genome shotgun (WGS) entry which is preliminary data.</text>
</comment>
<dbReference type="EMBL" id="PJNE01000001">
    <property type="protein sequence ID" value="PKW27023.1"/>
    <property type="molecule type" value="Genomic_DNA"/>
</dbReference>
<feature type="transmembrane region" description="Helical" evidence="7">
    <location>
        <begin position="22"/>
        <end position="45"/>
    </location>
</feature>
<dbReference type="InterPro" id="IPR036938">
    <property type="entry name" value="PAP2/HPO_sf"/>
</dbReference>
<gene>
    <name evidence="9" type="ORF">ATL31_1852</name>
</gene>
<dbReference type="RefSeq" id="WP_101395502.1">
    <property type="nucleotide sequence ID" value="NZ_PJNE01000001.1"/>
</dbReference>
<keyword evidence="2" id="KW-1003">Cell membrane</keyword>
<dbReference type="SUPFAM" id="SSF48317">
    <property type="entry name" value="Acid phosphatase/Vanadium-dependent haloperoxidase"/>
    <property type="match status" value="1"/>
</dbReference>
<comment type="subcellular location">
    <subcellularLocation>
        <location evidence="1">Cell membrane</location>
        <topology evidence="1">Multi-pass membrane protein</topology>
    </subcellularLocation>
</comment>
<dbReference type="OrthoDB" id="5289372at2"/>
<protein>
    <submittedName>
        <fullName evidence="9">Undecaprenyl-diphosphatase</fullName>
    </submittedName>
</protein>
<evidence type="ECO:0000256" key="2">
    <source>
        <dbReference type="ARBA" id="ARBA00022475"/>
    </source>
</evidence>
<evidence type="ECO:0000256" key="5">
    <source>
        <dbReference type="ARBA" id="ARBA00022989"/>
    </source>
</evidence>
<evidence type="ECO:0000256" key="7">
    <source>
        <dbReference type="SAM" id="Phobius"/>
    </source>
</evidence>
<dbReference type="AlphaFoldDB" id="A0A2N3YJJ9"/>
<dbReference type="InterPro" id="IPR000326">
    <property type="entry name" value="PAP2/HPO"/>
</dbReference>
<dbReference type="CDD" id="cd03392">
    <property type="entry name" value="PAP2_like_2"/>
    <property type="match status" value="1"/>
</dbReference>
<feature type="transmembrane region" description="Helical" evidence="7">
    <location>
        <begin position="176"/>
        <end position="194"/>
    </location>
</feature>
<evidence type="ECO:0000256" key="1">
    <source>
        <dbReference type="ARBA" id="ARBA00004651"/>
    </source>
</evidence>
<name>A0A2N3YJJ9_9MICO</name>
<evidence type="ECO:0000313" key="10">
    <source>
        <dbReference type="Proteomes" id="UP000233781"/>
    </source>
</evidence>
<proteinExistence type="predicted"/>
<keyword evidence="3 7" id="KW-0812">Transmembrane</keyword>
<evidence type="ECO:0000256" key="3">
    <source>
        <dbReference type="ARBA" id="ARBA00022692"/>
    </source>
</evidence>
<evidence type="ECO:0000256" key="6">
    <source>
        <dbReference type="ARBA" id="ARBA00023136"/>
    </source>
</evidence>
<feature type="transmembrane region" description="Helical" evidence="7">
    <location>
        <begin position="146"/>
        <end position="164"/>
    </location>
</feature>
<dbReference type="Pfam" id="PF01569">
    <property type="entry name" value="PAP2"/>
    <property type="match status" value="1"/>
</dbReference>
<keyword evidence="4" id="KW-0378">Hydrolase</keyword>
<feature type="transmembrane region" description="Helical" evidence="7">
    <location>
        <begin position="78"/>
        <end position="97"/>
    </location>
</feature>
<evidence type="ECO:0000313" key="9">
    <source>
        <dbReference type="EMBL" id="PKW27023.1"/>
    </source>
</evidence>
<dbReference type="PANTHER" id="PTHR14969">
    <property type="entry name" value="SPHINGOSINE-1-PHOSPHATE PHOSPHOHYDROLASE"/>
    <property type="match status" value="1"/>
</dbReference>
<keyword evidence="6 7" id="KW-0472">Membrane</keyword>
<feature type="transmembrane region" description="Helical" evidence="7">
    <location>
        <begin position="200"/>
        <end position="221"/>
    </location>
</feature>
<evidence type="ECO:0000259" key="8">
    <source>
        <dbReference type="SMART" id="SM00014"/>
    </source>
</evidence>
<sequence>MSILTRWDDPTRPTVREAVRDAFVRAVLPAIPLFVVIVAIGLVIMKPLGGFKAENSVNTWLAAQRTATGNAVTKVMSMIGNTEYVIAVGIVVALVVLWRTRKWWYAVIPLLAISVQATVFVIATAVVGRSRPPVERLDPAPPTSSYPSGHVGASTALYVSFALMATRIQNVAARRILVVLCIVVPFLVSFARLYRGAHHVTDVLMGAVNGVVCALLAWGYLRRDAHAVAERPDAAGDRRAQSRA</sequence>